<evidence type="ECO:0000313" key="3">
    <source>
        <dbReference type="Proteomes" id="UP000078541"/>
    </source>
</evidence>
<accession>A0A195FBJ8</accession>
<gene>
    <name evidence="2" type="ORF">ALC56_07624</name>
</gene>
<feature type="signal peptide" evidence="1">
    <location>
        <begin position="1"/>
        <end position="20"/>
    </location>
</feature>
<evidence type="ECO:0000256" key="1">
    <source>
        <dbReference type="SAM" id="SignalP"/>
    </source>
</evidence>
<keyword evidence="1" id="KW-0732">Signal</keyword>
<dbReference type="Proteomes" id="UP000078541">
    <property type="component" value="Unassembled WGS sequence"/>
</dbReference>
<dbReference type="EMBL" id="KQ981685">
    <property type="protein sequence ID" value="KYN38000.1"/>
    <property type="molecule type" value="Genomic_DNA"/>
</dbReference>
<dbReference type="AlphaFoldDB" id="A0A195FBJ8"/>
<feature type="chain" id="PRO_5008271314" evidence="1">
    <location>
        <begin position="21"/>
        <end position="86"/>
    </location>
</feature>
<reference evidence="2 3" key="1">
    <citation type="submission" date="2016-03" db="EMBL/GenBank/DDBJ databases">
        <title>Trachymyrmex septentrionalis WGS genome.</title>
        <authorList>
            <person name="Nygaard S."/>
            <person name="Hu H."/>
            <person name="Boomsma J."/>
            <person name="Zhang G."/>
        </authorList>
    </citation>
    <scope>NUCLEOTIDE SEQUENCE [LARGE SCALE GENOMIC DNA]</scope>
    <source>
        <strain evidence="2">Tsep2-gDNA-1</strain>
        <tissue evidence="2">Whole body</tissue>
    </source>
</reference>
<organism evidence="2 3">
    <name type="scientific">Trachymyrmex septentrionalis</name>
    <dbReference type="NCBI Taxonomy" id="34720"/>
    <lineage>
        <taxon>Eukaryota</taxon>
        <taxon>Metazoa</taxon>
        <taxon>Ecdysozoa</taxon>
        <taxon>Arthropoda</taxon>
        <taxon>Hexapoda</taxon>
        <taxon>Insecta</taxon>
        <taxon>Pterygota</taxon>
        <taxon>Neoptera</taxon>
        <taxon>Endopterygota</taxon>
        <taxon>Hymenoptera</taxon>
        <taxon>Apocrita</taxon>
        <taxon>Aculeata</taxon>
        <taxon>Formicoidea</taxon>
        <taxon>Formicidae</taxon>
        <taxon>Myrmicinae</taxon>
        <taxon>Trachymyrmex</taxon>
    </lineage>
</organism>
<name>A0A195FBJ8_9HYME</name>
<protein>
    <submittedName>
        <fullName evidence="2">Uncharacterized protein</fullName>
    </submittedName>
</protein>
<evidence type="ECO:0000313" key="2">
    <source>
        <dbReference type="EMBL" id="KYN38000.1"/>
    </source>
</evidence>
<keyword evidence="3" id="KW-1185">Reference proteome</keyword>
<sequence>MAVVVVVVVAVAMVVELADAGVRVWKRAREDEGEGEGRRETDSEFKIIAHRYVQTFTASRKARLVLQSEGSDKLTRVGDGLAHSVS</sequence>
<proteinExistence type="predicted"/>